<dbReference type="RefSeq" id="XP_033388446.1">
    <property type="nucleotide sequence ID" value="XM_033525776.1"/>
</dbReference>
<dbReference type="Proteomes" id="UP000799778">
    <property type="component" value="Unassembled WGS sequence"/>
</dbReference>
<accession>A0A6A5Y4Z3</accession>
<feature type="compositionally biased region" description="Polar residues" evidence="1">
    <location>
        <begin position="513"/>
        <end position="529"/>
    </location>
</feature>
<evidence type="ECO:0000313" key="2">
    <source>
        <dbReference type="EMBL" id="KAF2020107.1"/>
    </source>
</evidence>
<dbReference type="GeneID" id="54283173"/>
<reference evidence="2" key="1">
    <citation type="journal article" date="2020" name="Stud. Mycol.">
        <title>101 Dothideomycetes genomes: a test case for predicting lifestyles and emergence of pathogens.</title>
        <authorList>
            <person name="Haridas S."/>
            <person name="Albert R."/>
            <person name="Binder M."/>
            <person name="Bloem J."/>
            <person name="Labutti K."/>
            <person name="Salamov A."/>
            <person name="Andreopoulos B."/>
            <person name="Baker S."/>
            <person name="Barry K."/>
            <person name="Bills G."/>
            <person name="Bluhm B."/>
            <person name="Cannon C."/>
            <person name="Castanera R."/>
            <person name="Culley D."/>
            <person name="Daum C."/>
            <person name="Ezra D."/>
            <person name="Gonzalez J."/>
            <person name="Henrissat B."/>
            <person name="Kuo A."/>
            <person name="Liang C."/>
            <person name="Lipzen A."/>
            <person name="Lutzoni F."/>
            <person name="Magnuson J."/>
            <person name="Mondo S."/>
            <person name="Nolan M."/>
            <person name="Ohm R."/>
            <person name="Pangilinan J."/>
            <person name="Park H.-J."/>
            <person name="Ramirez L."/>
            <person name="Alfaro M."/>
            <person name="Sun H."/>
            <person name="Tritt A."/>
            <person name="Yoshinaga Y."/>
            <person name="Zwiers L.-H."/>
            <person name="Turgeon B."/>
            <person name="Goodwin S."/>
            <person name="Spatafora J."/>
            <person name="Crous P."/>
            <person name="Grigoriev I."/>
        </authorList>
    </citation>
    <scope>NUCLEOTIDE SEQUENCE</scope>
    <source>
        <strain evidence="2">CBS 175.79</strain>
    </source>
</reference>
<proteinExistence type="predicted"/>
<feature type="region of interest" description="Disordered" evidence="1">
    <location>
        <begin position="1"/>
        <end position="26"/>
    </location>
</feature>
<evidence type="ECO:0000256" key="1">
    <source>
        <dbReference type="SAM" id="MobiDB-lite"/>
    </source>
</evidence>
<feature type="region of interest" description="Disordered" evidence="1">
    <location>
        <begin position="397"/>
        <end position="594"/>
    </location>
</feature>
<dbReference type="AlphaFoldDB" id="A0A6A5Y4Z3"/>
<gene>
    <name evidence="2" type="ORF">BU24DRAFT_406700</name>
</gene>
<sequence length="594" mass="65155">MVSAPVKMSHQHRSSPPTAEENRSTLNDLTSYNTRGRVEPNALDNLHTNQASEAGSTVPSPCRRHSLSALSDATLSPEPSPDIHQGAYVQNMAVADDLQSQGQPSMIDFAGYPEGVFAYPTNDLSFGQDLFNPLIHAQQGPMLPSIESSPYMVMPQVPVAQYSSVQHPCHQVYAALLQDIDNPFADYLRSIYITPSYIPRNVGVLGYFNSQLPRTVPAGNAWTSAVDHRYKVKQAPKPDGVLGLRDIIINAEVHYQDLYDAFISTDSDDEDTVETRETKKFRDHSYLKEKDEDIKATCRLILIALVDRVISGWRGNENPRAMKMDDDLNASDRLQEIITTLRKAKSACRDLLESDGKIQVLVHCPSTLGFRKALQLRGNKKKADDLKRLRGKATLSGAKAPISGAKPTNGVKPDVNVGNLDVDDGKPDVTGKNRLPRMSKRKAMDDEGGNEEQIQPAQKKTRRSANLHSVSSVGRPAKRKRTELDEDSADGPVRPAKGLRVDAGPHHHAPYTPESSTGDCLQARTTSPTPEYLWSYTQTSATPSQPPTGIYQPPIVGTALNDAVQGPNGIYSPRVTSEDDPSLLDQDGLEELPD</sequence>
<keyword evidence="3" id="KW-1185">Reference proteome</keyword>
<organism evidence="2 3">
    <name type="scientific">Aaosphaeria arxii CBS 175.79</name>
    <dbReference type="NCBI Taxonomy" id="1450172"/>
    <lineage>
        <taxon>Eukaryota</taxon>
        <taxon>Fungi</taxon>
        <taxon>Dikarya</taxon>
        <taxon>Ascomycota</taxon>
        <taxon>Pezizomycotina</taxon>
        <taxon>Dothideomycetes</taxon>
        <taxon>Pleosporomycetidae</taxon>
        <taxon>Pleosporales</taxon>
        <taxon>Pleosporales incertae sedis</taxon>
        <taxon>Aaosphaeria</taxon>
    </lineage>
</organism>
<name>A0A6A5Y4Z3_9PLEO</name>
<dbReference type="OrthoDB" id="3801063at2759"/>
<dbReference type="EMBL" id="ML978067">
    <property type="protein sequence ID" value="KAF2020107.1"/>
    <property type="molecule type" value="Genomic_DNA"/>
</dbReference>
<protein>
    <submittedName>
        <fullName evidence="2">Uncharacterized protein</fullName>
    </submittedName>
</protein>
<evidence type="ECO:0000313" key="3">
    <source>
        <dbReference type="Proteomes" id="UP000799778"/>
    </source>
</evidence>
<feature type="compositionally biased region" description="Acidic residues" evidence="1">
    <location>
        <begin position="578"/>
        <end position="594"/>
    </location>
</feature>